<feature type="region of interest" description="Disordered" evidence="1">
    <location>
        <begin position="1"/>
        <end position="24"/>
    </location>
</feature>
<accession>W3WN15</accession>
<evidence type="ECO:0000313" key="2">
    <source>
        <dbReference type="EMBL" id="ETS75228.1"/>
    </source>
</evidence>
<dbReference type="GeneID" id="19278725"/>
<sequence length="251" mass="27020">MASSIGHNHEASAENQDKSPSQGSRDLVISWLDKVYLHARNAETQSIFSTAAPSVPVPMASSPGREGMFAAQRDGNTLCLPAGAHTHQGPAALNPLAHCYRLRDDGVAIEAPGHPFTCACSDNARLHSARESESPTTPVPTEACLYPPIPQSDKREIYLNLAMQHSAGIFYPLEGHRIMSHNPLKLNKYRARLLNTPLALESVLAVGALMHPEGSGASFAAAHAAFIDHMISDCISEGTFKSDLMKHLILQ</sequence>
<name>W3WN15_PESFW</name>
<protein>
    <submittedName>
        <fullName evidence="2">Uncharacterized protein</fullName>
    </submittedName>
</protein>
<dbReference type="Proteomes" id="UP000030651">
    <property type="component" value="Unassembled WGS sequence"/>
</dbReference>
<evidence type="ECO:0000313" key="3">
    <source>
        <dbReference type="Proteomes" id="UP000030651"/>
    </source>
</evidence>
<proteinExistence type="predicted"/>
<gene>
    <name evidence="2" type="ORF">PFICI_13712</name>
</gene>
<keyword evidence="3" id="KW-1185">Reference proteome</keyword>
<dbReference type="KEGG" id="pfy:PFICI_13712"/>
<dbReference type="InParanoid" id="W3WN15"/>
<organism evidence="2 3">
    <name type="scientific">Pestalotiopsis fici (strain W106-1 / CGMCC3.15140)</name>
    <dbReference type="NCBI Taxonomy" id="1229662"/>
    <lineage>
        <taxon>Eukaryota</taxon>
        <taxon>Fungi</taxon>
        <taxon>Dikarya</taxon>
        <taxon>Ascomycota</taxon>
        <taxon>Pezizomycotina</taxon>
        <taxon>Sordariomycetes</taxon>
        <taxon>Xylariomycetidae</taxon>
        <taxon>Amphisphaeriales</taxon>
        <taxon>Sporocadaceae</taxon>
        <taxon>Pestalotiopsis</taxon>
    </lineage>
</organism>
<dbReference type="EMBL" id="KI912119">
    <property type="protein sequence ID" value="ETS75228.1"/>
    <property type="molecule type" value="Genomic_DNA"/>
</dbReference>
<evidence type="ECO:0000256" key="1">
    <source>
        <dbReference type="SAM" id="MobiDB-lite"/>
    </source>
</evidence>
<reference evidence="3" key="1">
    <citation type="journal article" date="2015" name="BMC Genomics">
        <title>Genomic and transcriptomic analysis of the endophytic fungus Pestalotiopsis fici reveals its lifestyle and high potential for synthesis of natural products.</title>
        <authorList>
            <person name="Wang X."/>
            <person name="Zhang X."/>
            <person name="Liu L."/>
            <person name="Xiang M."/>
            <person name="Wang W."/>
            <person name="Sun X."/>
            <person name="Che Y."/>
            <person name="Guo L."/>
            <person name="Liu G."/>
            <person name="Guo L."/>
            <person name="Wang C."/>
            <person name="Yin W.B."/>
            <person name="Stadler M."/>
            <person name="Zhang X."/>
            <person name="Liu X."/>
        </authorList>
    </citation>
    <scope>NUCLEOTIDE SEQUENCE [LARGE SCALE GENOMIC DNA]</scope>
    <source>
        <strain evidence="3">W106-1 / CGMCC3.15140</strain>
    </source>
</reference>
<dbReference type="RefSeq" id="XP_007840484.1">
    <property type="nucleotide sequence ID" value="XM_007842293.1"/>
</dbReference>
<dbReference type="HOGENOM" id="CLU_1107447_0_0_1"/>
<feature type="compositionally biased region" description="Basic and acidic residues" evidence="1">
    <location>
        <begin position="7"/>
        <end position="17"/>
    </location>
</feature>
<dbReference type="AlphaFoldDB" id="W3WN15"/>